<comment type="caution">
    <text evidence="1">The sequence shown here is derived from an EMBL/GenBank/DDBJ whole genome shotgun (WGS) entry which is preliminary data.</text>
</comment>
<dbReference type="Proteomes" id="UP001221189">
    <property type="component" value="Unassembled WGS sequence"/>
</dbReference>
<dbReference type="InterPro" id="IPR007396">
    <property type="entry name" value="TR_PAI2-type"/>
</dbReference>
<name>A0ABT5KAP7_9BURK</name>
<dbReference type="RefSeq" id="WP_273598571.1">
    <property type="nucleotide sequence ID" value="NZ_JAQQXT010000001.1"/>
</dbReference>
<sequence length="208" mass="23077">MNNPEIFRPKHPAEIDRMVAAYPLALVISAVDGEIQASPLPLVLQRDAQGEGTLIGHLSRANPQVELMRRNGRALITFSGAQGYISSSWLRERRYAPTWNYQAVHFTVDITLEEHAGAIELALQTLVAQADEPYPEPWSGAEMGPRLAELAKFIVPFRARIIATQAQFKLGQGDPQPLLDDAYAGLERYGKYELAAAMRRLHAMEASN</sequence>
<reference evidence="1 2" key="1">
    <citation type="submission" date="2022-10" db="EMBL/GenBank/DDBJ databases">
        <title>Paucibacter sp. hw1 Genome sequencing.</title>
        <authorList>
            <person name="Park S."/>
        </authorList>
    </citation>
    <scope>NUCLEOTIDE SEQUENCE [LARGE SCALE GENOMIC DNA]</scope>
    <source>
        <strain evidence="2">hw1</strain>
    </source>
</reference>
<organism evidence="1 2">
    <name type="scientific">Roseateles albus</name>
    <dbReference type="NCBI Taxonomy" id="2987525"/>
    <lineage>
        <taxon>Bacteria</taxon>
        <taxon>Pseudomonadati</taxon>
        <taxon>Pseudomonadota</taxon>
        <taxon>Betaproteobacteria</taxon>
        <taxon>Burkholderiales</taxon>
        <taxon>Sphaerotilaceae</taxon>
        <taxon>Roseateles</taxon>
    </lineage>
</organism>
<evidence type="ECO:0000313" key="2">
    <source>
        <dbReference type="Proteomes" id="UP001221189"/>
    </source>
</evidence>
<accession>A0ABT5KAP7</accession>
<dbReference type="InterPro" id="IPR012349">
    <property type="entry name" value="Split_barrel_FMN-bd"/>
</dbReference>
<dbReference type="SUPFAM" id="SSF50475">
    <property type="entry name" value="FMN-binding split barrel"/>
    <property type="match status" value="1"/>
</dbReference>
<protein>
    <submittedName>
        <fullName evidence="1">FMN-binding negative transcriptional regulator</fullName>
    </submittedName>
</protein>
<dbReference type="PANTHER" id="PTHR35802">
    <property type="entry name" value="PROTEASE SYNTHASE AND SPORULATION PROTEIN PAI 2"/>
    <property type="match status" value="1"/>
</dbReference>
<proteinExistence type="predicted"/>
<dbReference type="PANTHER" id="PTHR35802:SF1">
    <property type="entry name" value="PROTEASE SYNTHASE AND SPORULATION PROTEIN PAI 2"/>
    <property type="match status" value="1"/>
</dbReference>
<gene>
    <name evidence="1" type="ORF">PRZ03_00780</name>
</gene>
<dbReference type="PIRSF" id="PIRSF010372">
    <property type="entry name" value="PaiB"/>
    <property type="match status" value="1"/>
</dbReference>
<dbReference type="Gene3D" id="2.30.110.10">
    <property type="entry name" value="Electron Transport, Fmn-binding Protein, Chain A"/>
    <property type="match status" value="1"/>
</dbReference>
<dbReference type="Pfam" id="PF04299">
    <property type="entry name" value="FMN_bind_2"/>
    <property type="match status" value="1"/>
</dbReference>
<keyword evidence="2" id="KW-1185">Reference proteome</keyword>
<evidence type="ECO:0000313" key="1">
    <source>
        <dbReference type="EMBL" id="MDC8770085.1"/>
    </source>
</evidence>
<dbReference type="EMBL" id="JAQQXT010000001">
    <property type="protein sequence ID" value="MDC8770085.1"/>
    <property type="molecule type" value="Genomic_DNA"/>
</dbReference>